<dbReference type="SUPFAM" id="SSF46689">
    <property type="entry name" value="Homeodomain-like"/>
    <property type="match status" value="1"/>
</dbReference>
<keyword evidence="1" id="KW-0238">DNA-binding</keyword>
<evidence type="ECO:0000313" key="3">
    <source>
        <dbReference type="EMBL" id="MVZ99874.1"/>
    </source>
</evidence>
<organism evidence="3 4">
    <name type="scientific">Actinomadura physcomitrii</name>
    <dbReference type="NCBI Taxonomy" id="2650748"/>
    <lineage>
        <taxon>Bacteria</taxon>
        <taxon>Bacillati</taxon>
        <taxon>Actinomycetota</taxon>
        <taxon>Actinomycetes</taxon>
        <taxon>Streptosporangiales</taxon>
        <taxon>Thermomonosporaceae</taxon>
        <taxon>Actinomadura</taxon>
    </lineage>
</organism>
<evidence type="ECO:0000259" key="2">
    <source>
        <dbReference type="Pfam" id="PF00440"/>
    </source>
</evidence>
<dbReference type="PANTHER" id="PTHR30055:SF219">
    <property type="entry name" value="TRANSCRIPTIONAL REGULATORY PROTEIN"/>
    <property type="match status" value="1"/>
</dbReference>
<feature type="domain" description="HTH tetR-type" evidence="2">
    <location>
        <begin position="16"/>
        <end position="42"/>
    </location>
</feature>
<dbReference type="AlphaFoldDB" id="A0A6I4M6B7"/>
<proteinExistence type="predicted"/>
<keyword evidence="4" id="KW-1185">Reference proteome</keyword>
<dbReference type="InterPro" id="IPR050109">
    <property type="entry name" value="HTH-type_TetR-like_transc_reg"/>
</dbReference>
<dbReference type="InterPro" id="IPR001647">
    <property type="entry name" value="HTH_TetR"/>
</dbReference>
<evidence type="ECO:0000256" key="1">
    <source>
        <dbReference type="ARBA" id="ARBA00023125"/>
    </source>
</evidence>
<dbReference type="Gene3D" id="1.10.357.10">
    <property type="entry name" value="Tetracycline Repressor, domain 2"/>
    <property type="match status" value="1"/>
</dbReference>
<dbReference type="Pfam" id="PF00440">
    <property type="entry name" value="TetR_N"/>
    <property type="match status" value="1"/>
</dbReference>
<gene>
    <name evidence="3" type="ORF">F8568_005665</name>
</gene>
<name>A0A6I4M6B7_9ACTN</name>
<dbReference type="Proteomes" id="UP000462055">
    <property type="component" value="Unassembled WGS sequence"/>
</dbReference>
<accession>A0A6I4M6B7</accession>
<protein>
    <submittedName>
        <fullName evidence="3">TetR family transcriptional regulator</fullName>
    </submittedName>
</protein>
<dbReference type="GO" id="GO:0003700">
    <property type="term" value="F:DNA-binding transcription factor activity"/>
    <property type="evidence" value="ECO:0007669"/>
    <property type="project" value="TreeGrafter"/>
</dbReference>
<dbReference type="InterPro" id="IPR009057">
    <property type="entry name" value="Homeodomain-like_sf"/>
</dbReference>
<reference evidence="3" key="1">
    <citation type="submission" date="2019-12" db="EMBL/GenBank/DDBJ databases">
        <title>Actinomadura physcomitrii sp. nov., a novel actinomycete isolated from moss [Physcomitrium sphaericum (Ludw) Fuernr].</title>
        <authorList>
            <person name="Zhuang X."/>
        </authorList>
    </citation>
    <scope>NUCLEOTIDE SEQUENCE [LARGE SCALE GENOMIC DNA]</scope>
    <source>
        <strain evidence="3">LD22</strain>
    </source>
</reference>
<dbReference type="GO" id="GO:0000976">
    <property type="term" value="F:transcription cis-regulatory region binding"/>
    <property type="evidence" value="ECO:0007669"/>
    <property type="project" value="TreeGrafter"/>
</dbReference>
<dbReference type="PANTHER" id="PTHR30055">
    <property type="entry name" value="HTH-TYPE TRANSCRIPTIONAL REGULATOR RUTR"/>
    <property type="match status" value="1"/>
</dbReference>
<comment type="caution">
    <text evidence="3">The sequence shown here is derived from an EMBL/GenBank/DDBJ whole genome shotgun (WGS) entry which is preliminary data.</text>
</comment>
<evidence type="ECO:0000313" key="4">
    <source>
        <dbReference type="Proteomes" id="UP000462055"/>
    </source>
</evidence>
<sequence>MISLDLGVGSNRDQVVAVAKRLFADLGYDQTTSEMIARSAGVPMSFVTDECGGRQQIYRRIVQEIRDRAQEVLASLLAEEGLSARGRFRRLLDELLEYFSRDREGAAIWRQRSIGDASDIQGVEDSYAKPAFDAFARLVGDALRPEVDVELMTWTLMSAIDNFFNGIPYGVGQESPDPVMVERFHRHIHALVEPFFR</sequence>
<dbReference type="EMBL" id="WBMS02000003">
    <property type="protein sequence ID" value="MVZ99874.1"/>
    <property type="molecule type" value="Genomic_DNA"/>
</dbReference>